<name>A0A8J3THW4_9ACTN</name>
<comment type="caution">
    <text evidence="2">The sequence shown here is derived from an EMBL/GenBank/DDBJ whole genome shotgun (WGS) entry which is preliminary data.</text>
</comment>
<evidence type="ECO:0000313" key="3">
    <source>
        <dbReference type="Proteomes" id="UP000599074"/>
    </source>
</evidence>
<protein>
    <recommendedName>
        <fullName evidence="4">BNR repeat-containing family member</fullName>
    </recommendedName>
</protein>
<gene>
    <name evidence="2" type="ORF">Pme01_45860</name>
</gene>
<dbReference type="RefSeq" id="WP_168114008.1">
    <property type="nucleotide sequence ID" value="NZ_BOON01000044.1"/>
</dbReference>
<dbReference type="Gene3D" id="2.120.10.10">
    <property type="match status" value="1"/>
</dbReference>
<feature type="chain" id="PRO_5035188660" description="BNR repeat-containing family member" evidence="1">
    <location>
        <begin position="42"/>
        <end position="462"/>
    </location>
</feature>
<dbReference type="InterPro" id="IPR036278">
    <property type="entry name" value="Sialidase_sf"/>
</dbReference>
<dbReference type="Pfam" id="PF15892">
    <property type="entry name" value="BNR_4"/>
    <property type="match status" value="1"/>
</dbReference>
<evidence type="ECO:0000313" key="2">
    <source>
        <dbReference type="EMBL" id="GII24989.1"/>
    </source>
</evidence>
<dbReference type="AlphaFoldDB" id="A0A8J3THW4"/>
<proteinExistence type="predicted"/>
<sequence>MSQRPTGRQPRPVATWFKLAAAAAAVAAVATVTLPAAPALAERAPSSMSVMTPAAGIAARTDRRPVAGGVYDPKVGTTFITWGGQFEDNYIQAYDHRGATWSAPVRVGDGGNDSHNYPTIVQADDGHLLVFRGLHNTELRVARSNRAHSIDGGWTDTVIPQGLGATYPMPFKAADGAIFVFIRETARDFDERYPTDFRPMKYVRSADNGLTWQSSEQLTGDRWNIAPQERPDNMNEIYVGQLRYEPAAPGRPERVGIVYTLAGGGPEGHLHDRYHKNVYYTYFTPADLRFHAADGQDLGTRIDDPEQERYLKIADTALQTVNPRSPDYISLVGSVAGRAPFVVWTQLDAAGAVHDHTAVYTPWGWRSAELATGVRVKDMERVDPLTWRVYATDEAATSGISTYLLSPGVGWRPESVIPTPKAVQRIEVVGGYRDPARILATGASSARDVSVADGDIYVAGRP</sequence>
<evidence type="ECO:0000256" key="1">
    <source>
        <dbReference type="SAM" id="SignalP"/>
    </source>
</evidence>
<dbReference type="SUPFAM" id="SSF50939">
    <property type="entry name" value="Sialidases"/>
    <property type="match status" value="1"/>
</dbReference>
<accession>A0A8J3THW4</accession>
<reference evidence="2" key="1">
    <citation type="submission" date="2021-01" db="EMBL/GenBank/DDBJ databases">
        <title>Whole genome shotgun sequence of Planosporangium mesophilum NBRC 109066.</title>
        <authorList>
            <person name="Komaki H."/>
            <person name="Tamura T."/>
        </authorList>
    </citation>
    <scope>NUCLEOTIDE SEQUENCE</scope>
    <source>
        <strain evidence="2">NBRC 109066</strain>
    </source>
</reference>
<dbReference type="CDD" id="cd15482">
    <property type="entry name" value="Sialidase_non-viral"/>
    <property type="match status" value="1"/>
</dbReference>
<feature type="signal peptide" evidence="1">
    <location>
        <begin position="1"/>
        <end position="41"/>
    </location>
</feature>
<keyword evidence="3" id="KW-1185">Reference proteome</keyword>
<evidence type="ECO:0008006" key="4">
    <source>
        <dbReference type="Google" id="ProtNLM"/>
    </source>
</evidence>
<dbReference type="EMBL" id="BOON01000044">
    <property type="protein sequence ID" value="GII24989.1"/>
    <property type="molecule type" value="Genomic_DNA"/>
</dbReference>
<keyword evidence="1" id="KW-0732">Signal</keyword>
<organism evidence="2 3">
    <name type="scientific">Planosporangium mesophilum</name>
    <dbReference type="NCBI Taxonomy" id="689768"/>
    <lineage>
        <taxon>Bacteria</taxon>
        <taxon>Bacillati</taxon>
        <taxon>Actinomycetota</taxon>
        <taxon>Actinomycetes</taxon>
        <taxon>Micromonosporales</taxon>
        <taxon>Micromonosporaceae</taxon>
        <taxon>Planosporangium</taxon>
    </lineage>
</organism>
<dbReference type="Proteomes" id="UP000599074">
    <property type="component" value="Unassembled WGS sequence"/>
</dbReference>